<proteinExistence type="predicted"/>
<feature type="domain" description="HTH cro/C1-type" evidence="1">
    <location>
        <begin position="8"/>
        <end position="58"/>
    </location>
</feature>
<gene>
    <name evidence="2" type="ORF">DCF17_18920</name>
</gene>
<name>A0A2W4XVC3_9CYAN</name>
<dbReference type="Proteomes" id="UP000249081">
    <property type="component" value="Unassembled WGS sequence"/>
</dbReference>
<protein>
    <submittedName>
        <fullName evidence="2">Transcriptional regulator</fullName>
    </submittedName>
</protein>
<evidence type="ECO:0000259" key="1">
    <source>
        <dbReference type="PROSITE" id="PS50943"/>
    </source>
</evidence>
<dbReference type="GO" id="GO:0003677">
    <property type="term" value="F:DNA binding"/>
    <property type="evidence" value="ECO:0007669"/>
    <property type="project" value="InterPro"/>
</dbReference>
<evidence type="ECO:0000313" key="2">
    <source>
        <dbReference type="EMBL" id="PZO35278.1"/>
    </source>
</evidence>
<accession>A0A2W4XVC3</accession>
<dbReference type="SMART" id="SM00530">
    <property type="entry name" value="HTH_XRE"/>
    <property type="match status" value="1"/>
</dbReference>
<comment type="caution">
    <text evidence="2">The sequence shown here is derived from an EMBL/GenBank/DDBJ whole genome shotgun (WGS) entry which is preliminary data.</text>
</comment>
<dbReference type="AlphaFoldDB" id="A0A2W4XVC3"/>
<dbReference type="PROSITE" id="PS50943">
    <property type="entry name" value="HTH_CROC1"/>
    <property type="match status" value="1"/>
</dbReference>
<organism evidence="2 3">
    <name type="scientific">Shackletoniella antarctica</name>
    <dbReference type="NCBI Taxonomy" id="268115"/>
    <lineage>
        <taxon>Bacteria</taxon>
        <taxon>Bacillati</taxon>
        <taxon>Cyanobacteriota</taxon>
        <taxon>Cyanophyceae</taxon>
        <taxon>Oculatellales</taxon>
        <taxon>Oculatellaceae</taxon>
        <taxon>Shackletoniella</taxon>
    </lineage>
</organism>
<dbReference type="Pfam" id="PF01381">
    <property type="entry name" value="HTH_3"/>
    <property type="match status" value="1"/>
</dbReference>
<dbReference type="SUPFAM" id="SSF47413">
    <property type="entry name" value="lambda repressor-like DNA-binding domains"/>
    <property type="match status" value="1"/>
</dbReference>
<sequence>MNALILPLRSLCGLTQEQFAAKLGVTVVTVNRWENYRAKPMPLALRQLRTLLLELSQSEDKTDQEIAHRLLGQYFPKDR</sequence>
<dbReference type="CDD" id="cd00093">
    <property type="entry name" value="HTH_XRE"/>
    <property type="match status" value="1"/>
</dbReference>
<dbReference type="InterPro" id="IPR001387">
    <property type="entry name" value="Cro/C1-type_HTH"/>
</dbReference>
<dbReference type="InterPro" id="IPR010982">
    <property type="entry name" value="Lambda_DNA-bd_dom_sf"/>
</dbReference>
<dbReference type="Gene3D" id="1.10.260.40">
    <property type="entry name" value="lambda repressor-like DNA-binding domains"/>
    <property type="match status" value="1"/>
</dbReference>
<reference evidence="2 3" key="2">
    <citation type="submission" date="2018-06" db="EMBL/GenBank/DDBJ databases">
        <title>Metagenomic assembly of (sub)arctic Cyanobacteria and their associated microbiome from non-axenic cultures.</title>
        <authorList>
            <person name="Baurain D."/>
        </authorList>
    </citation>
    <scope>NUCLEOTIDE SEQUENCE [LARGE SCALE GENOMIC DNA]</scope>
    <source>
        <strain evidence="2">ULC041bin1</strain>
    </source>
</reference>
<dbReference type="EMBL" id="QBMN01000174">
    <property type="protein sequence ID" value="PZO35278.1"/>
    <property type="molecule type" value="Genomic_DNA"/>
</dbReference>
<evidence type="ECO:0000313" key="3">
    <source>
        <dbReference type="Proteomes" id="UP000249081"/>
    </source>
</evidence>
<reference evidence="3" key="1">
    <citation type="submission" date="2018-04" db="EMBL/GenBank/DDBJ databases">
        <authorList>
            <person name="Cornet L."/>
        </authorList>
    </citation>
    <scope>NUCLEOTIDE SEQUENCE [LARGE SCALE GENOMIC DNA]</scope>
</reference>